<dbReference type="Pfam" id="PF00440">
    <property type="entry name" value="TetR_N"/>
    <property type="match status" value="1"/>
</dbReference>
<feature type="domain" description="HTH tetR-type" evidence="5">
    <location>
        <begin position="10"/>
        <end position="70"/>
    </location>
</feature>
<dbReference type="PANTHER" id="PTHR47506:SF6">
    <property type="entry name" value="HTH-TYPE TRANSCRIPTIONAL REPRESSOR NEMR"/>
    <property type="match status" value="1"/>
</dbReference>
<evidence type="ECO:0000256" key="2">
    <source>
        <dbReference type="ARBA" id="ARBA00023125"/>
    </source>
</evidence>
<evidence type="ECO:0000256" key="4">
    <source>
        <dbReference type="PROSITE-ProRule" id="PRU00335"/>
    </source>
</evidence>
<gene>
    <name evidence="6" type="ORF">MRBLWS13_001991</name>
</gene>
<name>A0AAU6SBK9_9MICO</name>
<dbReference type="EMBL" id="CP151632">
    <property type="protein sequence ID" value="WZO34336.1"/>
    <property type="molecule type" value="Genomic_DNA"/>
</dbReference>
<keyword evidence="1" id="KW-0805">Transcription regulation</keyword>
<evidence type="ECO:0000259" key="5">
    <source>
        <dbReference type="PROSITE" id="PS50977"/>
    </source>
</evidence>
<dbReference type="PANTHER" id="PTHR47506">
    <property type="entry name" value="TRANSCRIPTIONAL REGULATORY PROTEIN"/>
    <property type="match status" value="1"/>
</dbReference>
<feature type="DNA-binding region" description="H-T-H motif" evidence="4">
    <location>
        <begin position="33"/>
        <end position="52"/>
    </location>
</feature>
<accession>A0AAU6SBK9</accession>
<dbReference type="RefSeq" id="WP_349428893.1">
    <property type="nucleotide sequence ID" value="NZ_CP151632.1"/>
</dbReference>
<evidence type="ECO:0000256" key="1">
    <source>
        <dbReference type="ARBA" id="ARBA00023015"/>
    </source>
</evidence>
<dbReference type="Gene3D" id="1.10.357.10">
    <property type="entry name" value="Tetracycline Repressor, domain 2"/>
    <property type="match status" value="1"/>
</dbReference>
<proteinExistence type="predicted"/>
<sequence length="186" mass="19733">MAGSGSGRGEVRRQVILAAAMAIVAREGAGALTHRAVAAEAGVSLASTTYHFAGIDDLRRTTFEWAADEIGSGFEGALAKAQSSTEPLNAVTEQWARVLAEHRAAFTAVLEMLIAAGRDPELRRVAEDLLTRPAQLLAFAGFEDPPALVAELIGLALVHLIEVHSDVGDFSRRALELIRRHAAEGD</sequence>
<protein>
    <submittedName>
        <fullName evidence="6">TetR family transcriptional regulator</fullName>
    </submittedName>
</protein>
<keyword evidence="3" id="KW-0804">Transcription</keyword>
<dbReference type="InterPro" id="IPR001647">
    <property type="entry name" value="HTH_TetR"/>
</dbReference>
<reference evidence="6" key="1">
    <citation type="submission" date="2024-04" db="EMBL/GenBank/DDBJ databases">
        <authorList>
            <person name="Roder T."/>
            <person name="Oberhansli S."/>
            <person name="Kreuzer M."/>
        </authorList>
    </citation>
    <scope>NUCLEOTIDE SEQUENCE</scope>
    <source>
        <strain evidence="6">LWS13-1.2</strain>
    </source>
</reference>
<dbReference type="PROSITE" id="PS50977">
    <property type="entry name" value="HTH_TETR_2"/>
    <property type="match status" value="1"/>
</dbReference>
<keyword evidence="2 4" id="KW-0238">DNA-binding</keyword>
<evidence type="ECO:0000313" key="6">
    <source>
        <dbReference type="EMBL" id="WZO34336.1"/>
    </source>
</evidence>
<dbReference type="SUPFAM" id="SSF46689">
    <property type="entry name" value="Homeodomain-like"/>
    <property type="match status" value="1"/>
</dbReference>
<dbReference type="AlphaFoldDB" id="A0AAU6SBK9"/>
<dbReference type="GO" id="GO:0003677">
    <property type="term" value="F:DNA binding"/>
    <property type="evidence" value="ECO:0007669"/>
    <property type="project" value="UniProtKB-UniRule"/>
</dbReference>
<evidence type="ECO:0000256" key="3">
    <source>
        <dbReference type="ARBA" id="ARBA00023163"/>
    </source>
</evidence>
<dbReference type="InterPro" id="IPR009057">
    <property type="entry name" value="Homeodomain-like_sf"/>
</dbReference>
<organism evidence="6">
    <name type="scientific">Microbacterium sp. LWS13-1.2</name>
    <dbReference type="NCBI Taxonomy" id="3135264"/>
    <lineage>
        <taxon>Bacteria</taxon>
        <taxon>Bacillati</taxon>
        <taxon>Actinomycetota</taxon>
        <taxon>Actinomycetes</taxon>
        <taxon>Micrococcales</taxon>
        <taxon>Microbacteriaceae</taxon>
        <taxon>Microbacterium</taxon>
    </lineage>
</organism>